<feature type="domain" description="EamA" evidence="7">
    <location>
        <begin position="164"/>
        <end position="294"/>
    </location>
</feature>
<evidence type="ECO:0000256" key="3">
    <source>
        <dbReference type="ARBA" id="ARBA00022692"/>
    </source>
</evidence>
<protein>
    <submittedName>
        <fullName evidence="8">DMT family transporter</fullName>
    </submittedName>
</protein>
<feature type="transmembrane region" description="Helical" evidence="6">
    <location>
        <begin position="46"/>
        <end position="65"/>
    </location>
</feature>
<evidence type="ECO:0000256" key="4">
    <source>
        <dbReference type="ARBA" id="ARBA00022989"/>
    </source>
</evidence>
<feature type="domain" description="EamA" evidence="7">
    <location>
        <begin position="26"/>
        <end position="149"/>
    </location>
</feature>
<evidence type="ECO:0000256" key="5">
    <source>
        <dbReference type="ARBA" id="ARBA00023136"/>
    </source>
</evidence>
<feature type="transmembrane region" description="Helical" evidence="6">
    <location>
        <begin position="277"/>
        <end position="294"/>
    </location>
</feature>
<feature type="transmembrane region" description="Helical" evidence="6">
    <location>
        <begin position="20"/>
        <end position="40"/>
    </location>
</feature>
<feature type="transmembrane region" description="Helical" evidence="6">
    <location>
        <begin position="102"/>
        <end position="123"/>
    </location>
</feature>
<feature type="transmembrane region" description="Helical" evidence="6">
    <location>
        <begin position="135"/>
        <end position="153"/>
    </location>
</feature>
<feature type="transmembrane region" description="Helical" evidence="6">
    <location>
        <begin position="221"/>
        <end position="244"/>
    </location>
</feature>
<dbReference type="EMBL" id="JAOVZO020000018">
    <property type="protein sequence ID" value="MDC8013759.1"/>
    <property type="molecule type" value="Genomic_DNA"/>
</dbReference>
<dbReference type="InterPro" id="IPR050638">
    <property type="entry name" value="AA-Vitamin_Transporters"/>
</dbReference>
<evidence type="ECO:0000313" key="9">
    <source>
        <dbReference type="Proteomes" id="UP001139971"/>
    </source>
</evidence>
<accession>A0A9X3YLG1</accession>
<dbReference type="RefSeq" id="WP_263541407.1">
    <property type="nucleotide sequence ID" value="NZ_JAOVZO020000018.1"/>
</dbReference>
<evidence type="ECO:0000256" key="2">
    <source>
        <dbReference type="ARBA" id="ARBA00007362"/>
    </source>
</evidence>
<name>A0A9X3YLG1_9GAMM</name>
<dbReference type="Gene3D" id="1.10.3730.20">
    <property type="match status" value="1"/>
</dbReference>
<comment type="subcellular location">
    <subcellularLocation>
        <location evidence="1">Membrane</location>
        <topology evidence="1">Multi-pass membrane protein</topology>
    </subcellularLocation>
</comment>
<comment type="similarity">
    <text evidence="2">Belongs to the EamA transporter family.</text>
</comment>
<feature type="transmembrane region" description="Helical" evidence="6">
    <location>
        <begin position="191"/>
        <end position="209"/>
    </location>
</feature>
<dbReference type="Pfam" id="PF00892">
    <property type="entry name" value="EamA"/>
    <property type="match status" value="2"/>
</dbReference>
<dbReference type="GO" id="GO:0016020">
    <property type="term" value="C:membrane"/>
    <property type="evidence" value="ECO:0007669"/>
    <property type="project" value="UniProtKB-SubCell"/>
</dbReference>
<proteinExistence type="inferred from homology"/>
<keyword evidence="4 6" id="KW-1133">Transmembrane helix</keyword>
<gene>
    <name evidence="8" type="ORF">OD750_014550</name>
</gene>
<dbReference type="AlphaFoldDB" id="A0A9X3YLG1"/>
<dbReference type="InterPro" id="IPR037185">
    <property type="entry name" value="EmrE-like"/>
</dbReference>
<reference evidence="8" key="1">
    <citation type="submission" date="2023-02" db="EMBL/GenBank/DDBJ databases">
        <title>Tahibacter soli sp. nov. isolated from soil.</title>
        <authorList>
            <person name="Baek J.H."/>
            <person name="Lee J.K."/>
            <person name="Choi D.G."/>
            <person name="Jeon C.O."/>
        </authorList>
    </citation>
    <scope>NUCLEOTIDE SEQUENCE</scope>
    <source>
        <strain evidence="8">BL</strain>
    </source>
</reference>
<dbReference type="Proteomes" id="UP001139971">
    <property type="component" value="Unassembled WGS sequence"/>
</dbReference>
<keyword evidence="3 6" id="KW-0812">Transmembrane</keyword>
<dbReference type="InterPro" id="IPR000620">
    <property type="entry name" value="EamA_dom"/>
</dbReference>
<evidence type="ECO:0000256" key="6">
    <source>
        <dbReference type="SAM" id="Phobius"/>
    </source>
</evidence>
<evidence type="ECO:0000256" key="1">
    <source>
        <dbReference type="ARBA" id="ARBA00004141"/>
    </source>
</evidence>
<dbReference type="PANTHER" id="PTHR32322:SF2">
    <property type="entry name" value="EAMA DOMAIN-CONTAINING PROTEIN"/>
    <property type="match status" value="1"/>
</dbReference>
<comment type="caution">
    <text evidence="8">The sequence shown here is derived from an EMBL/GenBank/DDBJ whole genome shotgun (WGS) entry which is preliminary data.</text>
</comment>
<feature type="transmembrane region" description="Helical" evidence="6">
    <location>
        <begin position="77"/>
        <end position="96"/>
    </location>
</feature>
<dbReference type="PANTHER" id="PTHR32322">
    <property type="entry name" value="INNER MEMBRANE TRANSPORTER"/>
    <property type="match status" value="1"/>
</dbReference>
<evidence type="ECO:0000259" key="7">
    <source>
        <dbReference type="Pfam" id="PF00892"/>
    </source>
</evidence>
<sequence length="296" mass="30368">MNAACTELAAERRPWNLHEFLPAAFIVVWSTGYLASKVAIAHAGPFTVLVLRFGIAALAFAALAAIARPAWPPARTLAHSAVVGLLSLALQFGALYTGMAHGASAGIAALVIGAMPIGVSLLATLTGEALTRRQWAGFALGFAGVVLVVADRIDPNALTPAAFGALLVALVGISAGTVYQKRHATDVDLRIGLGVQHAAATLALLPFAVHEGFRHDGSAAFALSMGWLVAVNSLGGFGLLFVLIRRGAATSVAALFYLVPAATAAMSWLVLGESLTAFKFAGFALAAGGVFLATRK</sequence>
<evidence type="ECO:0000313" key="8">
    <source>
        <dbReference type="EMBL" id="MDC8013759.1"/>
    </source>
</evidence>
<keyword evidence="5 6" id="KW-0472">Membrane</keyword>
<organism evidence="8 9">
    <name type="scientific">Tahibacter soli</name>
    <dbReference type="NCBI Taxonomy" id="2983605"/>
    <lineage>
        <taxon>Bacteria</taxon>
        <taxon>Pseudomonadati</taxon>
        <taxon>Pseudomonadota</taxon>
        <taxon>Gammaproteobacteria</taxon>
        <taxon>Lysobacterales</taxon>
        <taxon>Rhodanobacteraceae</taxon>
        <taxon>Tahibacter</taxon>
    </lineage>
</organism>
<feature type="transmembrane region" description="Helical" evidence="6">
    <location>
        <begin position="159"/>
        <end position="179"/>
    </location>
</feature>
<dbReference type="SUPFAM" id="SSF103481">
    <property type="entry name" value="Multidrug resistance efflux transporter EmrE"/>
    <property type="match status" value="2"/>
</dbReference>
<feature type="transmembrane region" description="Helical" evidence="6">
    <location>
        <begin position="251"/>
        <end position="271"/>
    </location>
</feature>
<keyword evidence="9" id="KW-1185">Reference proteome</keyword>